<dbReference type="AlphaFoldDB" id="A0A5B1CI22"/>
<gene>
    <name evidence="2" type="ORF">LF1_18610</name>
</gene>
<reference evidence="2 3" key="1">
    <citation type="submission" date="2019-08" db="EMBL/GenBank/DDBJ databases">
        <title>Deep-cultivation of Planctomycetes and their phenomic and genomic characterization uncovers novel biology.</title>
        <authorList>
            <person name="Wiegand S."/>
            <person name="Jogler M."/>
            <person name="Boedeker C."/>
            <person name="Pinto D."/>
            <person name="Vollmers J."/>
            <person name="Rivas-Marin E."/>
            <person name="Kohn T."/>
            <person name="Peeters S.H."/>
            <person name="Heuer A."/>
            <person name="Rast P."/>
            <person name="Oberbeckmann S."/>
            <person name="Bunk B."/>
            <person name="Jeske O."/>
            <person name="Meyerdierks A."/>
            <person name="Storesund J.E."/>
            <person name="Kallscheuer N."/>
            <person name="Luecker S."/>
            <person name="Lage O.M."/>
            <person name="Pohl T."/>
            <person name="Merkel B.J."/>
            <person name="Hornburger P."/>
            <person name="Mueller R.-W."/>
            <person name="Bruemmer F."/>
            <person name="Labrenz M."/>
            <person name="Spormann A.M."/>
            <person name="Op Den Camp H."/>
            <person name="Overmann J."/>
            <person name="Amann R."/>
            <person name="Jetten M.S.M."/>
            <person name="Mascher T."/>
            <person name="Medema M.H."/>
            <person name="Devos D.P."/>
            <person name="Kaster A.-K."/>
            <person name="Ovreas L."/>
            <person name="Rohde M."/>
            <person name="Galperin M.Y."/>
            <person name="Jogler C."/>
        </authorList>
    </citation>
    <scope>NUCLEOTIDE SEQUENCE [LARGE SCALE GENOMIC DNA]</scope>
    <source>
        <strain evidence="2 3">LF1</strain>
    </source>
</reference>
<proteinExistence type="predicted"/>
<name>A0A5B1CI22_9BACT</name>
<evidence type="ECO:0000313" key="2">
    <source>
        <dbReference type="EMBL" id="KAA1259329.1"/>
    </source>
</evidence>
<dbReference type="Proteomes" id="UP000322699">
    <property type="component" value="Unassembled WGS sequence"/>
</dbReference>
<dbReference type="EMBL" id="VRLW01000001">
    <property type="protein sequence ID" value="KAA1259329.1"/>
    <property type="molecule type" value="Genomic_DNA"/>
</dbReference>
<protein>
    <submittedName>
        <fullName evidence="2">Uncharacterized protein</fullName>
    </submittedName>
</protein>
<evidence type="ECO:0000256" key="1">
    <source>
        <dbReference type="SAM" id="MobiDB-lite"/>
    </source>
</evidence>
<evidence type="ECO:0000313" key="3">
    <source>
        <dbReference type="Proteomes" id="UP000322699"/>
    </source>
</evidence>
<accession>A0A5B1CI22</accession>
<sequence>MDEQNVRRETPIIDMAEECDRDDAARSRLCAQRCEQMERCLADTGFRPGSVTWSVAMLIVRVSGWQPLKRSRTRLASDRDIATDTKDLRNRKRVLDRALDELNAQGFFTDFIKESPAGRRTSTQEKIIRITLNRAAILGEKPFPSAAGIDNLTADSTADKSVDSIADKTADSIADRLRTKLRTKENHSLSIPLEPKNPKTPPPSTFDWAVVEDCFLALPSDRRPTVWKQAIADARGSGVTPSHVIAIVDHYQRSGPKFNPGALVTRLRSCDPRTDPSDDWPEPIEQSKRPRSATTDEERLRRRLSSIERPVILAGRKNGLNDAQIRELIGKEFDSRGIPRRLIGFASDSKPIST</sequence>
<organism evidence="2 3">
    <name type="scientific">Rubripirellula obstinata</name>
    <dbReference type="NCBI Taxonomy" id="406547"/>
    <lineage>
        <taxon>Bacteria</taxon>
        <taxon>Pseudomonadati</taxon>
        <taxon>Planctomycetota</taxon>
        <taxon>Planctomycetia</taxon>
        <taxon>Pirellulales</taxon>
        <taxon>Pirellulaceae</taxon>
        <taxon>Rubripirellula</taxon>
    </lineage>
</organism>
<comment type="caution">
    <text evidence="2">The sequence shown here is derived from an EMBL/GenBank/DDBJ whole genome shotgun (WGS) entry which is preliminary data.</text>
</comment>
<feature type="region of interest" description="Disordered" evidence="1">
    <location>
        <begin position="267"/>
        <end position="301"/>
    </location>
</feature>
<keyword evidence="3" id="KW-1185">Reference proteome</keyword>